<sequence length="1171" mass="122959">MNIIAHPCPDRPRQIPVMETFMNIFNPLKRAAKSLLGVGVCLALSAGAASAAQHGTTLKQLFNLPGGGGGGGGATEITFSKVGEQLDCDFVEYRLRFSITQAPGFWDQVGLQAQLDALPFDFLDQLPNGLKAVNVTVTGDITDAVGGAVLPTIETSVNPDDTVKITDFRFSAADLDGDGSNTTRSFYVTIQAQIDPAVFPAAVLVANQAKVTVTRPGGAFIVPSHDPALPDDGDPTTGDPTKILIDVEDCLPPPPPPPPPGDGPCFVLEEGEIECDPLGGGVFIYKMPVGPEMAGETIELVALNPGIVIAPASQVVPAGGGVLIWTITGANPGDTIQLLVTGIKEVGEFDASGLGLCCTQRIDIEIPEDINCPKEEEEEPDLEVKKRADEAFCDLAGICDFTIEVRNVGPVPYTGKIVLDEITTPGNAPVTAGPNAPWVCNPMVTPMSCEYPQTTLNPGEFVTLKLGFTPGPAWAWDKIKNCAKLDYDGIGKAPFGDPTNDKACATIDICLPGDPNCTPPPVDENPDIGVRKMLLEDCRQDGRCAWRITLYNPGPVAINSPVTVVDNFPFDDVDNAIFSPMPPWACGALDGNTFQCVHPGLNLPVGATTDIFVRSFDNPADYPDGKIRNCAEVKPLIGENNLGNNKFCANGEFPRNPNDRAVLEIRKVCQAVTVAGAGIPCRIEVRNAGTGAPVSDVVVNDAAVGLTGGAAVTIRSVLPDRADWSCSALPSTTLECTLPAGSLPAGESRYFDVVLDPSAGGFENCANANATPAPGEDGARVEACAKGGSSNIKVEKTGEKVCRLGEPCTFGFKFTNAAAIGFSGPVRIGDALGVDGFGAVTGATVSVSPPLGCSPEPTTLPINCIATMTLGAGQSRVHTVTVTLPDGGGLADEVGDNGATGKNCVMVIGADVDVNDKRAVAEGLGDRGEAADYYSCVTFRVHGEPEVNQCSAGMVQNNDGKCVCPQGTSFRNGQCRGDQGTTPPPVVTPQSCRIRGQSLNNRGQCACPSGQRVIRGACRVPPSTKPPVVTPQSCRVKGQTRNARGQCSCPKGQRVIGGACRVPPVTKPPVVTPQSCRVKGQSRNARGQCSCPKGQRVIGGACRVPARTLPTRPPSIKVPTRPRACKANEVRIRGNCVPRRVITPRLKVQPQQRVQPQLNLRPQTNRPQRRN</sequence>
<protein>
    <recommendedName>
        <fullName evidence="2">DUF7929 domain-containing protein</fullName>
    </recommendedName>
</protein>
<name>A0A3B0U8G4_9ZZZZ</name>
<dbReference type="AlphaFoldDB" id="A0A3B0U8G4"/>
<organism evidence="3">
    <name type="scientific">hydrothermal vent metagenome</name>
    <dbReference type="NCBI Taxonomy" id="652676"/>
    <lineage>
        <taxon>unclassified sequences</taxon>
        <taxon>metagenomes</taxon>
        <taxon>ecological metagenomes</taxon>
    </lineage>
</organism>
<feature type="compositionally biased region" description="Polar residues" evidence="1">
    <location>
        <begin position="1149"/>
        <end position="1171"/>
    </location>
</feature>
<reference evidence="3" key="1">
    <citation type="submission" date="2018-06" db="EMBL/GenBank/DDBJ databases">
        <authorList>
            <person name="Zhirakovskaya E."/>
        </authorList>
    </citation>
    <scope>NUCLEOTIDE SEQUENCE</scope>
</reference>
<feature type="domain" description="DUF7929" evidence="2">
    <location>
        <begin position="79"/>
        <end position="247"/>
    </location>
</feature>
<gene>
    <name evidence="3" type="ORF">MNBD_ALPHA09-1908</name>
</gene>
<accession>A0A3B0U8G4</accession>
<evidence type="ECO:0000256" key="1">
    <source>
        <dbReference type="SAM" id="MobiDB-lite"/>
    </source>
</evidence>
<dbReference type="InterPro" id="IPR057689">
    <property type="entry name" value="DUF7929"/>
</dbReference>
<proteinExistence type="predicted"/>
<evidence type="ECO:0000313" key="3">
    <source>
        <dbReference type="EMBL" id="VAW17044.1"/>
    </source>
</evidence>
<feature type="region of interest" description="Disordered" evidence="1">
    <location>
        <begin position="1148"/>
        <end position="1171"/>
    </location>
</feature>
<dbReference type="EMBL" id="UOEM01000100">
    <property type="protein sequence ID" value="VAW17044.1"/>
    <property type="molecule type" value="Genomic_DNA"/>
</dbReference>
<dbReference type="Pfam" id="PF25551">
    <property type="entry name" value="DUF7929"/>
    <property type="match status" value="1"/>
</dbReference>
<evidence type="ECO:0000259" key="2">
    <source>
        <dbReference type="Pfam" id="PF25551"/>
    </source>
</evidence>